<dbReference type="InterPro" id="IPR011990">
    <property type="entry name" value="TPR-like_helical_dom_sf"/>
</dbReference>
<name>A0A9E7H7P8_9LILI</name>
<keyword evidence="2" id="KW-1185">Reference proteome</keyword>
<dbReference type="Proteomes" id="UP001055439">
    <property type="component" value="Chromosome 8"/>
</dbReference>
<dbReference type="SUPFAM" id="SSF48452">
    <property type="entry name" value="TPR-like"/>
    <property type="match status" value="1"/>
</dbReference>
<reference evidence="1" key="1">
    <citation type="submission" date="2022-05" db="EMBL/GenBank/DDBJ databases">
        <title>The Musa troglodytarum L. genome provides insights into the mechanism of non-climacteric behaviour and enrichment of carotenoids.</title>
        <authorList>
            <person name="Wang J."/>
        </authorList>
    </citation>
    <scope>NUCLEOTIDE SEQUENCE</scope>
    <source>
        <tissue evidence="1">Leaf</tissue>
    </source>
</reference>
<dbReference type="OrthoDB" id="2121326at2759"/>
<proteinExistence type="predicted"/>
<sequence>MTMGRLLEAVGECKEAVRIDPCFGRAHRRLAILYLTLGEAEKAILHYKLARREASSEDIAQVNRLQIHRSKCSEPRKPRDWHSVLKEAQSAASSGADSVRLCGLQCCSARASFLH</sequence>
<dbReference type="InterPro" id="IPR044534">
    <property type="entry name" value="TTL1-4"/>
</dbReference>
<evidence type="ECO:0000313" key="2">
    <source>
        <dbReference type="Proteomes" id="UP001055439"/>
    </source>
</evidence>
<protein>
    <submittedName>
        <fullName evidence="1">Tetratricopeptide repeat</fullName>
    </submittedName>
</protein>
<dbReference type="EMBL" id="CP097510">
    <property type="protein sequence ID" value="URE29246.1"/>
    <property type="molecule type" value="Genomic_DNA"/>
</dbReference>
<organism evidence="1 2">
    <name type="scientific">Musa troglodytarum</name>
    <name type="common">fe'i banana</name>
    <dbReference type="NCBI Taxonomy" id="320322"/>
    <lineage>
        <taxon>Eukaryota</taxon>
        <taxon>Viridiplantae</taxon>
        <taxon>Streptophyta</taxon>
        <taxon>Embryophyta</taxon>
        <taxon>Tracheophyta</taxon>
        <taxon>Spermatophyta</taxon>
        <taxon>Magnoliopsida</taxon>
        <taxon>Liliopsida</taxon>
        <taxon>Zingiberales</taxon>
        <taxon>Musaceae</taxon>
        <taxon>Musa</taxon>
    </lineage>
</organism>
<evidence type="ECO:0000313" key="1">
    <source>
        <dbReference type="EMBL" id="URE29246.1"/>
    </source>
</evidence>
<accession>A0A9E7H7P8</accession>
<dbReference type="GO" id="GO:0005737">
    <property type="term" value="C:cytoplasm"/>
    <property type="evidence" value="ECO:0007669"/>
    <property type="project" value="TreeGrafter"/>
</dbReference>
<dbReference type="Gene3D" id="1.25.40.10">
    <property type="entry name" value="Tetratricopeptide repeat domain"/>
    <property type="match status" value="1"/>
</dbReference>
<dbReference type="PANTHER" id="PTHR46050">
    <property type="entry name" value="TPR REPEAT-CONTAINING THIOREDOXIN"/>
    <property type="match status" value="1"/>
</dbReference>
<dbReference type="AlphaFoldDB" id="A0A9E7H7P8"/>
<dbReference type="PANTHER" id="PTHR46050:SF7">
    <property type="entry name" value="TETRATRICOPEPTIDE REPEAT (TPR)-LIKE SUPERFAMILY PROTEIN"/>
    <property type="match status" value="1"/>
</dbReference>
<gene>
    <name evidence="1" type="ORF">MUK42_33762</name>
</gene>